<name>V5HPJ2_IXORI</name>
<dbReference type="Pfam" id="PF15932">
    <property type="entry name" value="DUF4748"/>
    <property type="match status" value="1"/>
</dbReference>
<sequence>MRVGTVRKITVAWALVTVAGIGSFVYARRLVDKQRYEAMKVRERMKNCNTGDYVTSAQVHLLKASRVPWTSSFRRR</sequence>
<dbReference type="InterPro" id="IPR031833">
    <property type="entry name" value="DUF4748"/>
</dbReference>
<evidence type="ECO:0000313" key="1">
    <source>
        <dbReference type="EMBL" id="JAB79909.1"/>
    </source>
</evidence>
<protein>
    <submittedName>
        <fullName evidence="1">Putative secreted protein</fullName>
    </submittedName>
</protein>
<dbReference type="AlphaFoldDB" id="V5HPJ2"/>
<proteinExistence type="evidence at transcript level"/>
<organism evidence="1">
    <name type="scientific">Ixodes ricinus</name>
    <name type="common">Common tick</name>
    <name type="synonym">Acarus ricinus</name>
    <dbReference type="NCBI Taxonomy" id="34613"/>
    <lineage>
        <taxon>Eukaryota</taxon>
        <taxon>Metazoa</taxon>
        <taxon>Ecdysozoa</taxon>
        <taxon>Arthropoda</taxon>
        <taxon>Chelicerata</taxon>
        <taxon>Arachnida</taxon>
        <taxon>Acari</taxon>
        <taxon>Parasitiformes</taxon>
        <taxon>Ixodida</taxon>
        <taxon>Ixodoidea</taxon>
        <taxon>Ixodidae</taxon>
        <taxon>Ixodinae</taxon>
        <taxon>Ixodes</taxon>
    </lineage>
</organism>
<dbReference type="EMBL" id="GANP01004559">
    <property type="protein sequence ID" value="JAB79909.1"/>
    <property type="molecule type" value="mRNA"/>
</dbReference>
<accession>V5HPJ2</accession>
<reference evidence="1" key="1">
    <citation type="journal article" date="2015" name="Sci. Rep.">
        <title>Tissue- and time-dependent transcription in Ixodes ricinus salivary glands and midguts when blood feeding on the vertebrate host.</title>
        <authorList>
            <person name="Kotsyfakis M."/>
            <person name="Schwarz A."/>
            <person name="Erhart J."/>
            <person name="Ribeiro J.M."/>
        </authorList>
    </citation>
    <scope>NUCLEOTIDE SEQUENCE</scope>
    <source>
        <tissue evidence="1">Salivary gland and midgut</tissue>
    </source>
</reference>